<feature type="transmembrane region" description="Helical" evidence="1">
    <location>
        <begin position="200"/>
        <end position="218"/>
    </location>
</feature>
<dbReference type="AlphaFoldDB" id="A0A0P9F663"/>
<feature type="transmembrane region" description="Helical" evidence="1">
    <location>
        <begin position="230"/>
        <end position="250"/>
    </location>
</feature>
<comment type="caution">
    <text evidence="2">The sequence shown here is derived from an EMBL/GenBank/DDBJ whole genome shotgun (WGS) entry which is preliminary data.</text>
</comment>
<name>A0A0P9F663_9CHLR</name>
<feature type="transmembrane region" description="Helical" evidence="1">
    <location>
        <begin position="26"/>
        <end position="52"/>
    </location>
</feature>
<keyword evidence="3" id="KW-1185">Reference proteome</keyword>
<evidence type="ECO:0000256" key="1">
    <source>
        <dbReference type="SAM" id="Phobius"/>
    </source>
</evidence>
<evidence type="ECO:0000313" key="2">
    <source>
        <dbReference type="EMBL" id="KPV52009.1"/>
    </source>
</evidence>
<dbReference type="EMBL" id="LJCR01000693">
    <property type="protein sequence ID" value="KPV52009.1"/>
    <property type="molecule type" value="Genomic_DNA"/>
</dbReference>
<feature type="transmembrane region" description="Helical" evidence="1">
    <location>
        <begin position="96"/>
        <end position="116"/>
    </location>
</feature>
<keyword evidence="1" id="KW-0472">Membrane</keyword>
<gene>
    <name evidence="2" type="ORF">SE17_18000</name>
</gene>
<accession>A0A0P9F663</accession>
<feature type="transmembrane region" description="Helical" evidence="1">
    <location>
        <begin position="308"/>
        <end position="341"/>
    </location>
</feature>
<keyword evidence="1" id="KW-0812">Transmembrane</keyword>
<feature type="transmembrane region" description="Helical" evidence="1">
    <location>
        <begin position="137"/>
        <end position="157"/>
    </location>
</feature>
<protein>
    <submittedName>
        <fullName evidence="2">Uncharacterized protein</fullName>
    </submittedName>
</protein>
<sequence length="459" mass="49680">MATTTQSLPTPQRIDYASTLDGRSKAVILVGVLLGLLLAALMLAALVAALCGPITRFVEGWQPAYLVGASLLIALEAGVIHMAFRRGAMWFDELVRYLVPELFVMAVLMRVATALARGNLLDQARAWLYDPLSVFDIGFMFALMLGFLVGVFAHAIVSDLLVLEPSDAEANLRVRDDMQHAVTVATQDRHAALRRIGARFVQGGALLLVALAIEAVNIEQISAPGLPPSALSSIAALIYFTCGFLLYSQARLALLRSRWQLDGAHVAAEVPRRWSRVSWLIIGGVLGVCALLPRAYGLGLLGTLQRSIGLLGYGIALVGYALTTLISLLAVLPLLLISWLSGRSATSTAPLDLPQFPPPPDAPPPAVYEPSLGASLIFWTCMALLAIYAVSIVVQRNPALVRALTQRGPIMWLLKRLGWLWRDTRAWAGQAAERARSLLARPVATRQRRIPSLRLGRLA</sequence>
<organism evidence="2 3">
    <name type="scientific">Kouleothrix aurantiaca</name>
    <dbReference type="NCBI Taxonomy" id="186479"/>
    <lineage>
        <taxon>Bacteria</taxon>
        <taxon>Bacillati</taxon>
        <taxon>Chloroflexota</taxon>
        <taxon>Chloroflexia</taxon>
        <taxon>Chloroflexales</taxon>
        <taxon>Roseiflexineae</taxon>
        <taxon>Roseiflexaceae</taxon>
        <taxon>Kouleothrix</taxon>
    </lineage>
</organism>
<keyword evidence="1" id="KW-1133">Transmembrane helix</keyword>
<feature type="transmembrane region" description="Helical" evidence="1">
    <location>
        <begin position="64"/>
        <end position="84"/>
    </location>
</feature>
<feature type="transmembrane region" description="Helical" evidence="1">
    <location>
        <begin position="372"/>
        <end position="394"/>
    </location>
</feature>
<feature type="transmembrane region" description="Helical" evidence="1">
    <location>
        <begin position="277"/>
        <end position="296"/>
    </location>
</feature>
<evidence type="ECO:0000313" key="3">
    <source>
        <dbReference type="Proteomes" id="UP000050509"/>
    </source>
</evidence>
<feature type="non-terminal residue" evidence="2">
    <location>
        <position position="459"/>
    </location>
</feature>
<reference evidence="2 3" key="1">
    <citation type="submission" date="2015-09" db="EMBL/GenBank/DDBJ databases">
        <title>Draft genome sequence of Kouleothrix aurantiaca JCM 19913.</title>
        <authorList>
            <person name="Hemp J."/>
        </authorList>
    </citation>
    <scope>NUCLEOTIDE SEQUENCE [LARGE SCALE GENOMIC DNA]</scope>
    <source>
        <strain evidence="2 3">COM-B</strain>
    </source>
</reference>
<proteinExistence type="predicted"/>
<dbReference type="Proteomes" id="UP000050509">
    <property type="component" value="Unassembled WGS sequence"/>
</dbReference>